<name>K0TIJ3_THAOC</name>
<comment type="caution">
    <text evidence="6">The sequence shown here is derived from an EMBL/GenBank/DDBJ whole genome shotgun (WGS) entry which is preliminary data.</text>
</comment>
<protein>
    <recommendedName>
        <fullName evidence="5">Pre-mRNA 3'-end-processing endonuclease polyadenylation factor C-term domain-containing protein</fullName>
    </recommendedName>
</protein>
<feature type="non-terminal residue" evidence="6">
    <location>
        <position position="249"/>
    </location>
</feature>
<gene>
    <name evidence="6" type="ORF">THAOC_04753</name>
</gene>
<dbReference type="Proteomes" id="UP000266841">
    <property type="component" value="Unassembled WGS sequence"/>
</dbReference>
<comment type="subcellular location">
    <subcellularLocation>
        <location evidence="1">Nucleus</location>
    </subcellularLocation>
</comment>
<evidence type="ECO:0000256" key="3">
    <source>
        <dbReference type="ARBA" id="ARBA00023242"/>
    </source>
</evidence>
<accession>K0TIJ3</accession>
<evidence type="ECO:0000313" key="6">
    <source>
        <dbReference type="EMBL" id="EJK73611.1"/>
    </source>
</evidence>
<sequence>MPPNEVDVKLIFTRRRSAKVMGKLAEVPPTDLEDDEEERRRRGSSRAVEPREGDSVRGILVTQQDSSRIVAPEDLSTYTPLRVGSVSSRLHVPFVGKVETLRMFLGEMFRGIEETSDPSGGKDDGDAGAGQEGVVTFAMHGGQVKVVVGQTRGVVTVEWDCSAVGDVVADSVVALIMHAQSSAASVRLTAQACGHRRKRPREGEDLRAKTEEYLRTIHEALRMQYLSVEATYEARKGTFEIRIDADGDG</sequence>
<dbReference type="OrthoDB" id="10249535at2759"/>
<feature type="domain" description="Pre-mRNA 3'-end-processing endonuclease polyadenylation factor C-term" evidence="5">
    <location>
        <begin position="55"/>
        <end position="244"/>
    </location>
</feature>
<dbReference type="Pfam" id="PF11718">
    <property type="entry name" value="CPSF73-100_C"/>
    <property type="match status" value="1"/>
</dbReference>
<dbReference type="EMBL" id="AGNL01004356">
    <property type="protein sequence ID" value="EJK73611.1"/>
    <property type="molecule type" value="Genomic_DNA"/>
</dbReference>
<dbReference type="AlphaFoldDB" id="K0TIJ3"/>
<evidence type="ECO:0000256" key="2">
    <source>
        <dbReference type="ARBA" id="ARBA00022664"/>
    </source>
</evidence>
<evidence type="ECO:0000313" key="7">
    <source>
        <dbReference type="Proteomes" id="UP000266841"/>
    </source>
</evidence>
<dbReference type="InterPro" id="IPR021718">
    <property type="entry name" value="CPSF73-100_C"/>
</dbReference>
<keyword evidence="2" id="KW-0507">mRNA processing</keyword>
<evidence type="ECO:0000259" key="5">
    <source>
        <dbReference type="Pfam" id="PF11718"/>
    </source>
</evidence>
<reference evidence="6 7" key="1">
    <citation type="journal article" date="2012" name="Genome Biol.">
        <title>Genome and low-iron response of an oceanic diatom adapted to chronic iron limitation.</title>
        <authorList>
            <person name="Lommer M."/>
            <person name="Specht M."/>
            <person name="Roy A.S."/>
            <person name="Kraemer L."/>
            <person name="Andreson R."/>
            <person name="Gutowska M.A."/>
            <person name="Wolf J."/>
            <person name="Bergner S.V."/>
            <person name="Schilhabel M.B."/>
            <person name="Klostermeier U.C."/>
            <person name="Beiko R.G."/>
            <person name="Rosenstiel P."/>
            <person name="Hippler M."/>
            <person name="Laroche J."/>
        </authorList>
    </citation>
    <scope>NUCLEOTIDE SEQUENCE [LARGE SCALE GENOMIC DNA]</scope>
    <source>
        <strain evidence="6 7">CCMP1005</strain>
    </source>
</reference>
<keyword evidence="7" id="KW-1185">Reference proteome</keyword>
<organism evidence="6 7">
    <name type="scientific">Thalassiosira oceanica</name>
    <name type="common">Marine diatom</name>
    <dbReference type="NCBI Taxonomy" id="159749"/>
    <lineage>
        <taxon>Eukaryota</taxon>
        <taxon>Sar</taxon>
        <taxon>Stramenopiles</taxon>
        <taxon>Ochrophyta</taxon>
        <taxon>Bacillariophyta</taxon>
        <taxon>Coscinodiscophyceae</taxon>
        <taxon>Thalassiosirophycidae</taxon>
        <taxon>Thalassiosirales</taxon>
        <taxon>Thalassiosiraceae</taxon>
        <taxon>Thalassiosira</taxon>
    </lineage>
</organism>
<keyword evidence="3" id="KW-0539">Nucleus</keyword>
<proteinExistence type="predicted"/>
<feature type="region of interest" description="Disordered" evidence="4">
    <location>
        <begin position="22"/>
        <end position="58"/>
    </location>
</feature>
<dbReference type="GO" id="GO:0006397">
    <property type="term" value="P:mRNA processing"/>
    <property type="evidence" value="ECO:0007669"/>
    <property type="project" value="UniProtKB-KW"/>
</dbReference>
<dbReference type="eggNOG" id="KOG1137">
    <property type="taxonomic scope" value="Eukaryota"/>
</dbReference>
<dbReference type="GO" id="GO:0005634">
    <property type="term" value="C:nucleus"/>
    <property type="evidence" value="ECO:0007669"/>
    <property type="project" value="UniProtKB-SubCell"/>
</dbReference>
<evidence type="ECO:0000256" key="1">
    <source>
        <dbReference type="ARBA" id="ARBA00004123"/>
    </source>
</evidence>
<evidence type="ECO:0000256" key="4">
    <source>
        <dbReference type="SAM" id="MobiDB-lite"/>
    </source>
</evidence>